<dbReference type="AlphaFoldDB" id="B3SC49"/>
<sequence>MTEESPKPFFSDSSNLFKAVLLLVPVILLAFFISVFNSSAAKDRLPLPPYSTSPYLQCVEQQLHLALSEQFQEEYKGDFYTLAENYPQKLNEIVNATFIKCSPSLDESNQQANSDNQPPVSTELKILLRRMQTIRREISIKKAKSSGKRKAAKRENEALRKLKMYNFLLWANEDIFAGSDNQLKELIELIKKQQTYYQKQNQLDPELTLAVDKSFQSLGVQLRSCLSPRSRYSKITHSSNPIINFFISIIDRIFRMI</sequence>
<accession>B3SC49</accession>
<dbReference type="GeneID" id="6759049"/>
<feature type="transmembrane region" description="Helical" evidence="1">
    <location>
        <begin position="16"/>
        <end position="36"/>
    </location>
</feature>
<dbReference type="InParanoid" id="B3SC49"/>
<protein>
    <submittedName>
        <fullName evidence="2">Uncharacterized protein</fullName>
    </submittedName>
</protein>
<dbReference type="Proteomes" id="UP000009022">
    <property type="component" value="Unassembled WGS sequence"/>
</dbReference>
<name>B3SC49_TRIAD</name>
<dbReference type="EMBL" id="DS985268">
    <property type="protein sequence ID" value="EDV19697.1"/>
    <property type="molecule type" value="Genomic_DNA"/>
</dbReference>
<keyword evidence="1" id="KW-0812">Transmembrane</keyword>
<keyword evidence="3" id="KW-1185">Reference proteome</keyword>
<dbReference type="HOGENOM" id="CLU_1083083_0_0_1"/>
<dbReference type="CTD" id="6759049"/>
<evidence type="ECO:0000313" key="2">
    <source>
        <dbReference type="EMBL" id="EDV19697.1"/>
    </source>
</evidence>
<dbReference type="RefSeq" id="XP_002117854.1">
    <property type="nucleotide sequence ID" value="XM_002117818.1"/>
</dbReference>
<gene>
    <name evidence="2" type="ORF">TRIADDRAFT_61881</name>
</gene>
<evidence type="ECO:0000313" key="3">
    <source>
        <dbReference type="Proteomes" id="UP000009022"/>
    </source>
</evidence>
<dbReference type="KEGG" id="tad:TRIADDRAFT_61881"/>
<keyword evidence="1" id="KW-1133">Transmembrane helix</keyword>
<proteinExistence type="predicted"/>
<evidence type="ECO:0000256" key="1">
    <source>
        <dbReference type="SAM" id="Phobius"/>
    </source>
</evidence>
<reference evidence="2 3" key="1">
    <citation type="journal article" date="2008" name="Nature">
        <title>The Trichoplax genome and the nature of placozoans.</title>
        <authorList>
            <person name="Srivastava M."/>
            <person name="Begovic E."/>
            <person name="Chapman J."/>
            <person name="Putnam N.H."/>
            <person name="Hellsten U."/>
            <person name="Kawashima T."/>
            <person name="Kuo A."/>
            <person name="Mitros T."/>
            <person name="Salamov A."/>
            <person name="Carpenter M.L."/>
            <person name="Signorovitch A.Y."/>
            <person name="Moreno M.A."/>
            <person name="Kamm K."/>
            <person name="Grimwood J."/>
            <person name="Schmutz J."/>
            <person name="Shapiro H."/>
            <person name="Grigoriev I.V."/>
            <person name="Buss L.W."/>
            <person name="Schierwater B."/>
            <person name="Dellaporta S.L."/>
            <person name="Rokhsar D.S."/>
        </authorList>
    </citation>
    <scope>NUCLEOTIDE SEQUENCE [LARGE SCALE GENOMIC DNA]</scope>
    <source>
        <strain evidence="2 3">Grell-BS-1999</strain>
    </source>
</reference>
<keyword evidence="1" id="KW-0472">Membrane</keyword>
<organism evidence="2 3">
    <name type="scientific">Trichoplax adhaerens</name>
    <name type="common">Trichoplax reptans</name>
    <dbReference type="NCBI Taxonomy" id="10228"/>
    <lineage>
        <taxon>Eukaryota</taxon>
        <taxon>Metazoa</taxon>
        <taxon>Placozoa</taxon>
        <taxon>Uniplacotomia</taxon>
        <taxon>Trichoplacea</taxon>
        <taxon>Trichoplacidae</taxon>
        <taxon>Trichoplax</taxon>
    </lineage>
</organism>